<feature type="transmembrane region" description="Helical" evidence="2">
    <location>
        <begin position="43"/>
        <end position="61"/>
    </location>
</feature>
<comment type="caution">
    <text evidence="3">The sequence shown here is derived from an EMBL/GenBank/DDBJ whole genome shotgun (WGS) entry which is preliminary data.</text>
</comment>
<evidence type="ECO:0000313" key="4">
    <source>
        <dbReference type="Proteomes" id="UP001157974"/>
    </source>
</evidence>
<name>A0AAV8V2Z5_9RHOD</name>
<feature type="compositionally biased region" description="Polar residues" evidence="1">
    <location>
        <begin position="115"/>
        <end position="124"/>
    </location>
</feature>
<feature type="region of interest" description="Disordered" evidence="1">
    <location>
        <begin position="198"/>
        <end position="219"/>
    </location>
</feature>
<keyword evidence="4" id="KW-1185">Reference proteome</keyword>
<keyword evidence="2" id="KW-0812">Transmembrane</keyword>
<protein>
    <submittedName>
        <fullName evidence="3">Uncharacterized protein</fullName>
    </submittedName>
</protein>
<accession>A0AAV8V2Z5</accession>
<evidence type="ECO:0000256" key="1">
    <source>
        <dbReference type="SAM" id="MobiDB-lite"/>
    </source>
</evidence>
<feature type="transmembrane region" description="Helical" evidence="2">
    <location>
        <begin position="20"/>
        <end position="37"/>
    </location>
</feature>
<organism evidence="3 4">
    <name type="scientific">Rhodosorus marinus</name>
    <dbReference type="NCBI Taxonomy" id="101924"/>
    <lineage>
        <taxon>Eukaryota</taxon>
        <taxon>Rhodophyta</taxon>
        <taxon>Stylonematophyceae</taxon>
        <taxon>Stylonematales</taxon>
        <taxon>Stylonemataceae</taxon>
        <taxon>Rhodosorus</taxon>
    </lineage>
</organism>
<dbReference type="EMBL" id="JAMWBK010000002">
    <property type="protein sequence ID" value="KAJ8908263.1"/>
    <property type="molecule type" value="Genomic_DNA"/>
</dbReference>
<evidence type="ECO:0000313" key="3">
    <source>
        <dbReference type="EMBL" id="KAJ8908263.1"/>
    </source>
</evidence>
<feature type="region of interest" description="Disordered" evidence="1">
    <location>
        <begin position="341"/>
        <end position="364"/>
    </location>
</feature>
<feature type="compositionally biased region" description="Polar residues" evidence="1">
    <location>
        <begin position="137"/>
        <end position="149"/>
    </location>
</feature>
<feature type="region of interest" description="Disordered" evidence="1">
    <location>
        <begin position="115"/>
        <end position="149"/>
    </location>
</feature>
<sequence length="364" mass="40580">MSVRSIEDPGIVYERERVGVLVGLGVTAIVCFASVVVRRFVAFGFLAVAIDVAVYVYVSVLSDRERQQTKMQQPSPTKQTVNTISDWEDWEDVDLPKDRGTLYGSFREEWGNENLDQTRPTITTDEFDRSTPPVEAQYQSPVKSVRQGSSYSMSYMRDEDNTDTDDGESGAGVYEEAELVSRSMDDDENEVLTYEVKSVSTPAGGERVEQRETKKRSSSTASGSILNVFNLVRVLGTSLYRDCLAPMVLIASIAWKDIEILLLRDSSEESIRREVQFEEGQGWSDWSDVADGNKDVSDVLQDLGDGIKNYTTDDLAESVDRGIEVAQEGFSSARSGLEDFMKRALGEDENSSKNQSNPKDKKPD</sequence>
<dbReference type="Proteomes" id="UP001157974">
    <property type="component" value="Unassembled WGS sequence"/>
</dbReference>
<evidence type="ECO:0000256" key="2">
    <source>
        <dbReference type="SAM" id="Phobius"/>
    </source>
</evidence>
<gene>
    <name evidence="3" type="ORF">NDN08_008354</name>
</gene>
<keyword evidence="2" id="KW-0472">Membrane</keyword>
<reference evidence="3 4" key="1">
    <citation type="journal article" date="2023" name="Nat. Commun.">
        <title>Origin of minicircular mitochondrial genomes in red algae.</title>
        <authorList>
            <person name="Lee Y."/>
            <person name="Cho C.H."/>
            <person name="Lee Y.M."/>
            <person name="Park S.I."/>
            <person name="Yang J.H."/>
            <person name="West J.A."/>
            <person name="Bhattacharya D."/>
            <person name="Yoon H.S."/>
        </authorList>
    </citation>
    <scope>NUCLEOTIDE SEQUENCE [LARGE SCALE GENOMIC DNA]</scope>
    <source>
        <strain evidence="3 4">CCMP1338</strain>
        <tissue evidence="3">Whole cell</tissue>
    </source>
</reference>
<proteinExistence type="predicted"/>
<keyword evidence="2" id="KW-1133">Transmembrane helix</keyword>
<dbReference type="AlphaFoldDB" id="A0AAV8V2Z5"/>